<reference evidence="4 5" key="1">
    <citation type="submission" date="2017-11" db="EMBL/GenBank/DDBJ databases">
        <title>Comparitive Functional Genomics of Dry Heat Resistant strains isolated from the Viking Spacecraft.</title>
        <authorList>
            <person name="Seuylemezian A."/>
            <person name="Cooper K."/>
            <person name="Vaishampayan P."/>
        </authorList>
    </citation>
    <scope>NUCLEOTIDE SEQUENCE [LARGE SCALE GENOMIC DNA]</scope>
    <source>
        <strain evidence="4 5">V32-6</strain>
    </source>
</reference>
<comment type="caution">
    <text evidence="4">The sequence shown here is derived from an EMBL/GenBank/DDBJ whole genome shotgun (WGS) entry which is preliminary data.</text>
</comment>
<evidence type="ECO:0000256" key="1">
    <source>
        <dbReference type="ARBA" id="ARBA00008164"/>
    </source>
</evidence>
<dbReference type="PANTHER" id="PTHR10264">
    <property type="entry name" value="BAND 7 PROTEIN-RELATED"/>
    <property type="match status" value="1"/>
</dbReference>
<feature type="transmembrane region" description="Helical" evidence="2">
    <location>
        <begin position="6"/>
        <end position="26"/>
    </location>
</feature>
<evidence type="ECO:0000259" key="3">
    <source>
        <dbReference type="SMART" id="SM00244"/>
    </source>
</evidence>
<keyword evidence="2" id="KW-0812">Transmembrane</keyword>
<comment type="similarity">
    <text evidence="1">Belongs to the band 7/mec-2 family.</text>
</comment>
<keyword evidence="5" id="KW-1185">Reference proteome</keyword>
<protein>
    <recommendedName>
        <fullName evidence="3">Band 7 domain-containing protein</fullName>
    </recommendedName>
</protein>
<dbReference type="RefSeq" id="WP_101648206.1">
    <property type="nucleotide sequence ID" value="NZ_PGVE01000044.1"/>
</dbReference>
<dbReference type="InterPro" id="IPR036013">
    <property type="entry name" value="Band_7/SPFH_dom_sf"/>
</dbReference>
<dbReference type="PANTHER" id="PTHR10264:SF83">
    <property type="entry name" value="BLL5629 PROTEIN"/>
    <property type="match status" value="1"/>
</dbReference>
<dbReference type="EMBL" id="PGVE01000044">
    <property type="protein sequence ID" value="PLS04279.1"/>
    <property type="molecule type" value="Genomic_DNA"/>
</dbReference>
<dbReference type="Pfam" id="PF01145">
    <property type="entry name" value="Band_7"/>
    <property type="match status" value="1"/>
</dbReference>
<keyword evidence="2" id="KW-0472">Membrane</keyword>
<feature type="domain" description="Band 7" evidence="3">
    <location>
        <begin position="27"/>
        <end position="183"/>
    </location>
</feature>
<dbReference type="CDD" id="cd13438">
    <property type="entry name" value="SPFH_eoslipins_u2"/>
    <property type="match status" value="1"/>
</dbReference>
<gene>
    <name evidence="4" type="ORF">CVD27_12320</name>
</gene>
<keyword evidence="2" id="KW-1133">Transmembrane helix</keyword>
<dbReference type="SUPFAM" id="SSF117892">
    <property type="entry name" value="Band 7/SPFH domain"/>
    <property type="match status" value="1"/>
</dbReference>
<evidence type="ECO:0000256" key="2">
    <source>
        <dbReference type="SAM" id="Phobius"/>
    </source>
</evidence>
<dbReference type="GO" id="GO:0005886">
    <property type="term" value="C:plasma membrane"/>
    <property type="evidence" value="ECO:0007669"/>
    <property type="project" value="InterPro"/>
</dbReference>
<dbReference type="InterPro" id="IPR001972">
    <property type="entry name" value="Stomatin_HflK_fam"/>
</dbReference>
<dbReference type="InterPro" id="IPR001107">
    <property type="entry name" value="Band_7"/>
</dbReference>
<evidence type="ECO:0000313" key="5">
    <source>
        <dbReference type="Proteomes" id="UP000234950"/>
    </source>
</evidence>
<name>A0A2N5HFH3_9BACI</name>
<dbReference type="OrthoDB" id="5501731at2"/>
<dbReference type="PRINTS" id="PR00721">
    <property type="entry name" value="STOMATIN"/>
</dbReference>
<organism evidence="4 5">
    <name type="scientific">Neobacillus cucumis</name>
    <dbReference type="NCBI Taxonomy" id="1740721"/>
    <lineage>
        <taxon>Bacteria</taxon>
        <taxon>Bacillati</taxon>
        <taxon>Bacillota</taxon>
        <taxon>Bacilli</taxon>
        <taxon>Bacillales</taxon>
        <taxon>Bacillaceae</taxon>
        <taxon>Neobacillus</taxon>
    </lineage>
</organism>
<sequence>MLDIIMTVSLIILIFSLILFIVKKLIRSITIYQFERGVKYHHGKFKEILGPGKYTYFTSSTRLEIFDMRPAILQLNGQELLTSDNISVKISLAVKYQILDPQALISHYQDYQEHLYMNIQFKLREVISSIEMDELLANRKKINETVRNLLVEDNSLIGFSIQSVDVKDIMLSAELKKVYSEVIKAKKEALSLLEKARGETATLRSLANTAKMLENNPELAKLRLIQTIEASQGNTFIIDLK</sequence>
<dbReference type="AlphaFoldDB" id="A0A2N5HFH3"/>
<dbReference type="InterPro" id="IPR043202">
    <property type="entry name" value="Band-7_stomatin-like"/>
</dbReference>
<evidence type="ECO:0000313" key="4">
    <source>
        <dbReference type="EMBL" id="PLS04279.1"/>
    </source>
</evidence>
<dbReference type="Proteomes" id="UP000234950">
    <property type="component" value="Unassembled WGS sequence"/>
</dbReference>
<proteinExistence type="inferred from homology"/>
<accession>A0A2N5HFH3</accession>
<dbReference type="Gene3D" id="3.30.479.30">
    <property type="entry name" value="Band 7 domain"/>
    <property type="match status" value="1"/>
</dbReference>
<dbReference type="SMART" id="SM00244">
    <property type="entry name" value="PHB"/>
    <property type="match status" value="1"/>
</dbReference>